<organism evidence="9 10">
    <name type="scientific">Melanopsichium pennsylvanicum</name>
    <dbReference type="NCBI Taxonomy" id="63383"/>
    <lineage>
        <taxon>Eukaryota</taxon>
        <taxon>Fungi</taxon>
        <taxon>Dikarya</taxon>
        <taxon>Basidiomycota</taxon>
        <taxon>Ustilaginomycotina</taxon>
        <taxon>Ustilaginomycetes</taxon>
        <taxon>Ustilaginales</taxon>
        <taxon>Ustilaginaceae</taxon>
        <taxon>Melanopsichium</taxon>
    </lineage>
</organism>
<feature type="domain" description="Peptidase S26" evidence="8">
    <location>
        <begin position="22"/>
        <end position="147"/>
    </location>
</feature>
<comment type="similarity">
    <text evidence="6">Belongs to the peptidase S26 family. IMP1 subfamily.</text>
</comment>
<dbReference type="InterPro" id="IPR036286">
    <property type="entry name" value="LexA/Signal_pep-like_sf"/>
</dbReference>
<proteinExistence type="inferred from homology"/>
<evidence type="ECO:0000256" key="4">
    <source>
        <dbReference type="ARBA" id="ARBA00023128"/>
    </source>
</evidence>
<keyword evidence="4" id="KW-0496">Mitochondrion</keyword>
<keyword evidence="5" id="KW-0472">Membrane</keyword>
<evidence type="ECO:0000313" key="10">
    <source>
        <dbReference type="Proteomes" id="UP001294444"/>
    </source>
</evidence>
<evidence type="ECO:0000256" key="1">
    <source>
        <dbReference type="ARBA" id="ARBA00004273"/>
    </source>
</evidence>
<reference evidence="9" key="1">
    <citation type="submission" date="2023-10" db="EMBL/GenBank/DDBJ databases">
        <authorList>
            <person name="Guldener U."/>
        </authorList>
    </citation>
    <scope>NUCLEOTIDE SEQUENCE</scope>
    <source>
        <strain evidence="9">Mp4</strain>
    </source>
</reference>
<name>A0AAJ4XII4_9BASI</name>
<dbReference type="GO" id="GO:0042720">
    <property type="term" value="C:mitochondrial inner membrane peptidase complex"/>
    <property type="evidence" value="ECO:0007669"/>
    <property type="project" value="TreeGrafter"/>
</dbReference>
<dbReference type="GO" id="GO:0006627">
    <property type="term" value="P:protein processing involved in protein targeting to mitochondrion"/>
    <property type="evidence" value="ECO:0007669"/>
    <property type="project" value="TreeGrafter"/>
</dbReference>
<feature type="domain" description="Peptidase S26" evidence="8">
    <location>
        <begin position="257"/>
        <end position="307"/>
    </location>
</feature>
<accession>A0AAJ4XII4</accession>
<keyword evidence="3" id="KW-0378">Hydrolase</keyword>
<sequence>MFRLGGFNRRPWITNAAYTGAITIQIACTVHLINEHVLEVRNSTGASMLPTLAPEGDFLLQLRLPFTRFLDSIATTFARLSPVEDGSKHPYYNRGRKNIGGGGFSKSDQAQGTGLKIGDLVVALSPFDPSRSVCKRVIGLPGDTVCLDPRMRPLPEHAWRGRKALEQPQAKRGVNAEDAGGDELGGKLVKFEDLLASLGATKSSAASPSFEKNILVDGEVDLLKSMDTDPHLTPDTSEADTIAHNTAAASEITQHTYIRSKGDVQYVTVPLGHVWLAGDNMGNSTDSRHYGPVPLGMVRGKVLARVWPSPRWLTNKLTFVD</sequence>
<dbReference type="InterPro" id="IPR019757">
    <property type="entry name" value="Pept_S26A_signal_pept_1_Lys-AS"/>
</dbReference>
<dbReference type="Pfam" id="PF10502">
    <property type="entry name" value="Peptidase_S26"/>
    <property type="match status" value="2"/>
</dbReference>
<evidence type="ECO:0000256" key="3">
    <source>
        <dbReference type="ARBA" id="ARBA00022801"/>
    </source>
</evidence>
<dbReference type="SUPFAM" id="SSF51306">
    <property type="entry name" value="LexA/Signal peptidase"/>
    <property type="match status" value="1"/>
</dbReference>
<comment type="subcellular location">
    <subcellularLocation>
        <location evidence="1">Mitochondrion inner membrane</location>
    </subcellularLocation>
</comment>
<feature type="active site" evidence="7">
    <location>
        <position position="47"/>
    </location>
</feature>
<keyword evidence="10" id="KW-1185">Reference proteome</keyword>
<dbReference type="GO" id="GO:0004252">
    <property type="term" value="F:serine-type endopeptidase activity"/>
    <property type="evidence" value="ECO:0007669"/>
    <property type="project" value="InterPro"/>
</dbReference>
<evidence type="ECO:0000259" key="8">
    <source>
        <dbReference type="Pfam" id="PF10502"/>
    </source>
</evidence>
<dbReference type="PANTHER" id="PTHR12383:SF16">
    <property type="entry name" value="MITOCHONDRIAL INNER MEMBRANE PROTEASE SUBUNIT 1"/>
    <property type="match status" value="1"/>
</dbReference>
<dbReference type="EMBL" id="OAPG01000002">
    <property type="protein sequence ID" value="SNX82765.1"/>
    <property type="molecule type" value="Genomic_DNA"/>
</dbReference>
<protein>
    <submittedName>
        <fullName evidence="9">Related to IMP1 - protease, mitochondrial</fullName>
    </submittedName>
</protein>
<dbReference type="AlphaFoldDB" id="A0AAJ4XII4"/>
<keyword evidence="9" id="KW-0645">Protease</keyword>
<evidence type="ECO:0000313" key="9">
    <source>
        <dbReference type="EMBL" id="SNX82765.1"/>
    </source>
</evidence>
<dbReference type="PRINTS" id="PR00727">
    <property type="entry name" value="LEADERPTASE"/>
</dbReference>
<keyword evidence="2" id="KW-0999">Mitochondrion inner membrane</keyword>
<gene>
    <name evidence="9" type="ORF">MEPE_01471</name>
</gene>
<dbReference type="InterPro" id="IPR000223">
    <property type="entry name" value="Pept_S26A_signal_pept_1"/>
</dbReference>
<dbReference type="GO" id="GO:0006465">
    <property type="term" value="P:signal peptide processing"/>
    <property type="evidence" value="ECO:0007669"/>
    <property type="project" value="InterPro"/>
</dbReference>
<evidence type="ECO:0000256" key="7">
    <source>
        <dbReference type="PIRSR" id="PIRSR600223-1"/>
    </source>
</evidence>
<evidence type="ECO:0000256" key="2">
    <source>
        <dbReference type="ARBA" id="ARBA00022792"/>
    </source>
</evidence>
<dbReference type="InterPro" id="IPR052064">
    <property type="entry name" value="Mito_IMP1_subunit"/>
</dbReference>
<dbReference type="InterPro" id="IPR019533">
    <property type="entry name" value="Peptidase_S26"/>
</dbReference>
<dbReference type="Gene3D" id="2.10.109.10">
    <property type="entry name" value="Umud Fragment, subunit A"/>
    <property type="match status" value="1"/>
</dbReference>
<evidence type="ECO:0000256" key="6">
    <source>
        <dbReference type="ARBA" id="ARBA00038445"/>
    </source>
</evidence>
<feature type="active site" evidence="7">
    <location>
        <position position="135"/>
    </location>
</feature>
<evidence type="ECO:0000256" key="5">
    <source>
        <dbReference type="ARBA" id="ARBA00023136"/>
    </source>
</evidence>
<dbReference type="PANTHER" id="PTHR12383">
    <property type="entry name" value="PROTEASE FAMILY S26 MITOCHONDRIAL INNER MEMBRANE PROTEASE-RELATED"/>
    <property type="match status" value="1"/>
</dbReference>
<dbReference type="CDD" id="cd06530">
    <property type="entry name" value="S26_SPase_I"/>
    <property type="match status" value="1"/>
</dbReference>
<dbReference type="PROSITE" id="PS00760">
    <property type="entry name" value="SPASE_I_2"/>
    <property type="match status" value="1"/>
</dbReference>
<comment type="caution">
    <text evidence="9">The sequence shown here is derived from an EMBL/GenBank/DDBJ whole genome shotgun (WGS) entry which is preliminary data.</text>
</comment>
<dbReference type="Proteomes" id="UP001294444">
    <property type="component" value="Unassembled WGS sequence"/>
</dbReference>